<comment type="caution">
    <text evidence="1">The sequence shown here is derived from an EMBL/GenBank/DDBJ whole genome shotgun (WGS) entry which is preliminary data.</text>
</comment>
<dbReference type="Proteomes" id="UP000291097">
    <property type="component" value="Unassembled WGS sequence"/>
</dbReference>
<dbReference type="RefSeq" id="WP_130501813.1">
    <property type="nucleotide sequence ID" value="NZ_SHMP01000009.1"/>
</dbReference>
<dbReference type="EMBL" id="SHMP01000009">
    <property type="protein sequence ID" value="RZV06117.1"/>
    <property type="molecule type" value="Genomic_DNA"/>
</dbReference>
<dbReference type="AlphaFoldDB" id="A0A482Y8C5"/>
<dbReference type="PROSITE" id="PS51257">
    <property type="entry name" value="PROKAR_LIPOPROTEIN"/>
    <property type="match status" value="1"/>
</dbReference>
<name>A0A482Y8C5_9EURY</name>
<evidence type="ECO:0000313" key="2">
    <source>
        <dbReference type="Proteomes" id="UP000291097"/>
    </source>
</evidence>
<organism evidence="1 2">
    <name type="scientific">Natrinema hispanicum</name>
    <dbReference type="NCBI Taxonomy" id="392421"/>
    <lineage>
        <taxon>Archaea</taxon>
        <taxon>Methanobacteriati</taxon>
        <taxon>Methanobacteriota</taxon>
        <taxon>Stenosarchaea group</taxon>
        <taxon>Halobacteria</taxon>
        <taxon>Halobacteriales</taxon>
        <taxon>Natrialbaceae</taxon>
        <taxon>Natrinema</taxon>
    </lineage>
</organism>
<proteinExistence type="predicted"/>
<sequence>MPPLSRRALLATVVAGSSSGVAGCNALSKDSSSTPTSSDGFGGIPLYVAEGVPLPDGADVVTVDDPVGGHVALFPADLSDTEGALYALAGSTPVAVVGRDAQDTLMDICAADGRSYGFASNSWGPGTRVAAAVPLGDSLVTHLFNGSKIPNSLPQVLDRLRNPPAAGCTVDEELSTLPDGLNEQTMSLGVSYLHGRNDVARFDRRDTVRAATGTDQADLVVDIRGTIYAGSEVGGDGRYVADQVRLEASFDNHLSATAPPAGETENLVVQRDVDMADDALEHRFAPASDETRQGFTACQHSLVIAPEMPESFSYTANGRFRWRDPRFIRKDDRWHHHTPGRAVWYPNGGR</sequence>
<gene>
    <name evidence="1" type="ORF">BDK88_4074</name>
</gene>
<evidence type="ECO:0000313" key="1">
    <source>
        <dbReference type="EMBL" id="RZV06117.1"/>
    </source>
</evidence>
<dbReference type="OrthoDB" id="282780at2157"/>
<protein>
    <submittedName>
        <fullName evidence="1">Uncharacterized protein</fullName>
    </submittedName>
</protein>
<accession>A0A482Y8C5</accession>
<reference evidence="1 2" key="1">
    <citation type="submission" date="2019-02" db="EMBL/GenBank/DDBJ databases">
        <title>Genomic Encyclopedia of Archaeal and Bacterial Type Strains, Phase II (KMG-II): from individual species to whole genera.</title>
        <authorList>
            <person name="Goeker M."/>
        </authorList>
    </citation>
    <scope>NUCLEOTIDE SEQUENCE [LARGE SCALE GENOMIC DNA]</scope>
    <source>
        <strain evidence="1 2">DSM 18328</strain>
    </source>
</reference>